<gene>
    <name evidence="2" type="ORF">FW784_07590</name>
</gene>
<dbReference type="PANTHER" id="PTHR44051">
    <property type="entry name" value="GLUTATHIONE S-TRANSFERASE-RELATED"/>
    <property type="match status" value="1"/>
</dbReference>
<protein>
    <submittedName>
        <fullName evidence="2">Glutathione S-transferase family protein</fullName>
    </submittedName>
</protein>
<feature type="domain" description="GST N-terminal" evidence="1">
    <location>
        <begin position="2"/>
        <end position="83"/>
    </location>
</feature>
<sequence length="216" mass="23700">MSRRITFHYAPHSRASCTLALLEVLGAPYELHMLDLQAGTQRAPEYLAINPMGKVPAIDDSDAVVTEQVAVMLHLADLFPEAGITPAIGDPRRGAFLRWMVFYAASFEPAIIDRSQQREAAPAMASPYGDYDSVMRTLAAQLERGPYILGERFTAADVLWGVALRWALAFKLVPDEPVFRDYVARVTAHPSIQRATALDAEYAEAQAREAGAPVEA</sequence>
<dbReference type="OrthoDB" id="5740960at2"/>
<dbReference type="SUPFAM" id="SSF47616">
    <property type="entry name" value="GST C-terminal domain-like"/>
    <property type="match status" value="1"/>
</dbReference>
<dbReference type="InterPro" id="IPR004045">
    <property type="entry name" value="Glutathione_S-Trfase_N"/>
</dbReference>
<reference evidence="2 3" key="1">
    <citation type="submission" date="2019-08" db="EMBL/GenBank/DDBJ databases">
        <title>Draft genome sequence of Lysobacter sp. UKS-15.</title>
        <authorList>
            <person name="Im W.-T."/>
        </authorList>
    </citation>
    <scope>NUCLEOTIDE SEQUENCE [LARGE SCALE GENOMIC DNA]</scope>
    <source>
        <strain evidence="2 3">UKS-15</strain>
    </source>
</reference>
<dbReference type="SFLD" id="SFLDS00019">
    <property type="entry name" value="Glutathione_Transferase_(cytos"/>
    <property type="match status" value="1"/>
</dbReference>
<dbReference type="CDD" id="cd03207">
    <property type="entry name" value="GST_C_8"/>
    <property type="match status" value="1"/>
</dbReference>
<name>A0A5D8Z598_9GAMM</name>
<keyword evidence="3" id="KW-1185">Reference proteome</keyword>
<comment type="caution">
    <text evidence="2">The sequence shown here is derived from an EMBL/GenBank/DDBJ whole genome shotgun (WGS) entry which is preliminary data.</text>
</comment>
<proteinExistence type="predicted"/>
<dbReference type="InterPro" id="IPR036249">
    <property type="entry name" value="Thioredoxin-like_sf"/>
</dbReference>
<dbReference type="AlphaFoldDB" id="A0A5D8Z598"/>
<dbReference type="Pfam" id="PF02798">
    <property type="entry name" value="GST_N"/>
    <property type="match status" value="1"/>
</dbReference>
<dbReference type="SFLD" id="SFLDG00358">
    <property type="entry name" value="Main_(cytGST)"/>
    <property type="match status" value="1"/>
</dbReference>
<keyword evidence="2" id="KW-0808">Transferase</keyword>
<dbReference type="SFLD" id="SFLDG01150">
    <property type="entry name" value="Main.1:_Beta-like"/>
    <property type="match status" value="1"/>
</dbReference>
<dbReference type="GO" id="GO:0016740">
    <property type="term" value="F:transferase activity"/>
    <property type="evidence" value="ECO:0007669"/>
    <property type="project" value="UniProtKB-KW"/>
</dbReference>
<dbReference type="SUPFAM" id="SSF52833">
    <property type="entry name" value="Thioredoxin-like"/>
    <property type="match status" value="1"/>
</dbReference>
<accession>A0A5D8Z598</accession>
<dbReference type="PROSITE" id="PS50404">
    <property type="entry name" value="GST_NTER"/>
    <property type="match status" value="1"/>
</dbReference>
<dbReference type="CDD" id="cd03046">
    <property type="entry name" value="GST_N_GTT1_like"/>
    <property type="match status" value="1"/>
</dbReference>
<dbReference type="InterPro" id="IPR040079">
    <property type="entry name" value="Glutathione_S-Trfase"/>
</dbReference>
<evidence type="ECO:0000313" key="3">
    <source>
        <dbReference type="Proteomes" id="UP000323164"/>
    </source>
</evidence>
<evidence type="ECO:0000259" key="1">
    <source>
        <dbReference type="PROSITE" id="PS50404"/>
    </source>
</evidence>
<dbReference type="InterPro" id="IPR036282">
    <property type="entry name" value="Glutathione-S-Trfase_C_sf"/>
</dbReference>
<organism evidence="2 3">
    <name type="scientific">Cognatilysobacter lacus</name>
    <dbReference type="NCBI Taxonomy" id="1643323"/>
    <lineage>
        <taxon>Bacteria</taxon>
        <taxon>Pseudomonadati</taxon>
        <taxon>Pseudomonadota</taxon>
        <taxon>Gammaproteobacteria</taxon>
        <taxon>Lysobacterales</taxon>
        <taxon>Lysobacteraceae</taxon>
        <taxon>Cognatilysobacter</taxon>
    </lineage>
</organism>
<dbReference type="PANTHER" id="PTHR44051:SF21">
    <property type="entry name" value="GLUTATHIONE S-TRANSFERASE FAMILY PROTEIN"/>
    <property type="match status" value="1"/>
</dbReference>
<dbReference type="EMBL" id="VTRV01000066">
    <property type="protein sequence ID" value="TZF89857.1"/>
    <property type="molecule type" value="Genomic_DNA"/>
</dbReference>
<dbReference type="RefSeq" id="WP_149352751.1">
    <property type="nucleotide sequence ID" value="NZ_VTRV01000066.1"/>
</dbReference>
<evidence type="ECO:0000313" key="2">
    <source>
        <dbReference type="EMBL" id="TZF89857.1"/>
    </source>
</evidence>
<dbReference type="Proteomes" id="UP000323164">
    <property type="component" value="Unassembled WGS sequence"/>
</dbReference>
<dbReference type="Gene3D" id="3.40.30.10">
    <property type="entry name" value="Glutaredoxin"/>
    <property type="match status" value="1"/>
</dbReference>
<dbReference type="Gene3D" id="1.20.1050.10">
    <property type="match status" value="1"/>
</dbReference>